<dbReference type="Gene3D" id="3.40.850.10">
    <property type="entry name" value="Kinesin motor domain"/>
    <property type="match status" value="1"/>
</dbReference>
<keyword evidence="5" id="KW-0067">ATP-binding</keyword>
<dbReference type="InterPro" id="IPR001752">
    <property type="entry name" value="Kinesin_motor_dom"/>
</dbReference>
<keyword evidence="3" id="KW-0493">Microtubule</keyword>
<dbReference type="Pfam" id="PF00498">
    <property type="entry name" value="FHA"/>
    <property type="match status" value="1"/>
</dbReference>
<feature type="compositionally biased region" description="Acidic residues" evidence="11">
    <location>
        <begin position="1182"/>
        <end position="1195"/>
    </location>
</feature>
<dbReference type="OrthoDB" id="3176171at2759"/>
<feature type="compositionally biased region" description="Polar residues" evidence="11">
    <location>
        <begin position="1563"/>
        <end position="1578"/>
    </location>
</feature>
<evidence type="ECO:0000259" key="13">
    <source>
        <dbReference type="PROSITE" id="PS50245"/>
    </source>
</evidence>
<dbReference type="PROSITE" id="PS00845">
    <property type="entry name" value="CAP_GLY_1"/>
    <property type="match status" value="1"/>
</dbReference>
<dbReference type="GO" id="GO:0008017">
    <property type="term" value="F:microtubule binding"/>
    <property type="evidence" value="ECO:0007669"/>
    <property type="project" value="InterPro"/>
</dbReference>
<evidence type="ECO:0000313" key="14">
    <source>
        <dbReference type="EnsemblMetazoa" id="XP_012056896.1"/>
    </source>
</evidence>
<dbReference type="SMART" id="SM00240">
    <property type="entry name" value="FHA"/>
    <property type="match status" value="1"/>
</dbReference>
<dbReference type="Gene3D" id="6.10.250.2520">
    <property type="match status" value="1"/>
</dbReference>
<evidence type="ECO:0000313" key="15">
    <source>
        <dbReference type="Proteomes" id="UP000005205"/>
    </source>
</evidence>
<feature type="region of interest" description="Disordered" evidence="11">
    <location>
        <begin position="1328"/>
        <end position="1357"/>
    </location>
</feature>
<dbReference type="InterPro" id="IPR022164">
    <property type="entry name" value="Kinesin-like"/>
</dbReference>
<feature type="compositionally biased region" description="Low complexity" evidence="11">
    <location>
        <begin position="1334"/>
        <end position="1345"/>
    </location>
</feature>
<accession>A0A158NH88</accession>
<organism evidence="14 15">
    <name type="scientific">Atta cephalotes</name>
    <name type="common">Leafcutter ant</name>
    <dbReference type="NCBI Taxonomy" id="12957"/>
    <lineage>
        <taxon>Eukaryota</taxon>
        <taxon>Metazoa</taxon>
        <taxon>Ecdysozoa</taxon>
        <taxon>Arthropoda</taxon>
        <taxon>Hexapoda</taxon>
        <taxon>Insecta</taxon>
        <taxon>Pterygota</taxon>
        <taxon>Neoptera</taxon>
        <taxon>Endopterygota</taxon>
        <taxon>Hymenoptera</taxon>
        <taxon>Apocrita</taxon>
        <taxon>Aculeata</taxon>
        <taxon>Formicoidea</taxon>
        <taxon>Formicidae</taxon>
        <taxon>Myrmicinae</taxon>
        <taxon>Atta</taxon>
    </lineage>
</organism>
<dbReference type="SMART" id="SM00129">
    <property type="entry name" value="KISc"/>
    <property type="match status" value="1"/>
</dbReference>
<dbReference type="PANTHER" id="PTHR47117">
    <property type="entry name" value="STAR-RELATED LIPID TRANSFER PROTEIN 9"/>
    <property type="match status" value="1"/>
</dbReference>
<keyword evidence="15" id="KW-1185">Reference proteome</keyword>
<dbReference type="InterPro" id="IPR000938">
    <property type="entry name" value="CAP-Gly_domain"/>
</dbReference>
<comment type="similarity">
    <text evidence="9">Belongs to the TRAFAC class myosin-kinesin ATPase superfamily. Kinesin family.</text>
</comment>
<evidence type="ECO:0000259" key="12">
    <source>
        <dbReference type="PROSITE" id="PS50067"/>
    </source>
</evidence>
<dbReference type="InterPro" id="IPR022140">
    <property type="entry name" value="Kinesin-like_KIF1-typ"/>
</dbReference>
<keyword evidence="8" id="KW-0206">Cytoskeleton</keyword>
<dbReference type="Proteomes" id="UP000005205">
    <property type="component" value="Unassembled WGS sequence"/>
</dbReference>
<dbReference type="EMBL" id="ADTU01015289">
    <property type="status" value="NOT_ANNOTATED_CDS"/>
    <property type="molecule type" value="Genomic_DNA"/>
</dbReference>
<dbReference type="PROSITE" id="PS50067">
    <property type="entry name" value="KINESIN_MOTOR_2"/>
    <property type="match status" value="1"/>
</dbReference>
<protein>
    <recommendedName>
        <fullName evidence="16">Kinesin motor domain-containing protein</fullName>
    </recommendedName>
</protein>
<dbReference type="STRING" id="12957.A0A158NH88"/>
<dbReference type="FunFam" id="2.30.30.190:FF:000014">
    <property type="entry name" value="Uncharacterized protein, isoform E"/>
    <property type="match status" value="1"/>
</dbReference>
<feature type="coiled-coil region" evidence="10">
    <location>
        <begin position="365"/>
        <end position="397"/>
    </location>
</feature>
<dbReference type="SUPFAM" id="SSF52540">
    <property type="entry name" value="P-loop containing nucleoside triphosphate hydrolases"/>
    <property type="match status" value="1"/>
</dbReference>
<evidence type="ECO:0000256" key="8">
    <source>
        <dbReference type="ARBA" id="ARBA00023212"/>
    </source>
</evidence>
<dbReference type="PROSITE" id="PS50245">
    <property type="entry name" value="CAP_GLY_2"/>
    <property type="match status" value="1"/>
</dbReference>
<dbReference type="InterPro" id="IPR036859">
    <property type="entry name" value="CAP-Gly_dom_sf"/>
</dbReference>
<evidence type="ECO:0000256" key="7">
    <source>
        <dbReference type="ARBA" id="ARBA00023175"/>
    </source>
</evidence>
<dbReference type="Pfam" id="PF12423">
    <property type="entry name" value="KIF1B"/>
    <property type="match status" value="1"/>
</dbReference>
<dbReference type="SUPFAM" id="SSF49879">
    <property type="entry name" value="SMAD/FHA domain"/>
    <property type="match status" value="1"/>
</dbReference>
<reference evidence="15" key="1">
    <citation type="journal article" date="2011" name="PLoS Genet.">
        <title>The genome sequence of the leaf-cutter ant Atta cephalotes reveals insights into its obligate symbiotic lifestyle.</title>
        <authorList>
            <person name="Suen G."/>
            <person name="Teiling C."/>
            <person name="Li L."/>
            <person name="Holt C."/>
            <person name="Abouheif E."/>
            <person name="Bornberg-Bauer E."/>
            <person name="Bouffard P."/>
            <person name="Caldera E.J."/>
            <person name="Cash E."/>
            <person name="Cavanaugh A."/>
            <person name="Denas O."/>
            <person name="Elhaik E."/>
            <person name="Fave M.J."/>
            <person name="Gadau J."/>
            <person name="Gibson J.D."/>
            <person name="Graur D."/>
            <person name="Grubbs K.J."/>
            <person name="Hagen D.E."/>
            <person name="Harkins T.T."/>
            <person name="Helmkampf M."/>
            <person name="Hu H."/>
            <person name="Johnson B.R."/>
            <person name="Kim J."/>
            <person name="Marsh S.E."/>
            <person name="Moeller J.A."/>
            <person name="Munoz-Torres M.C."/>
            <person name="Murphy M.C."/>
            <person name="Naughton M.C."/>
            <person name="Nigam S."/>
            <person name="Overson R."/>
            <person name="Rajakumar R."/>
            <person name="Reese J.T."/>
            <person name="Scott J.J."/>
            <person name="Smith C.R."/>
            <person name="Tao S."/>
            <person name="Tsutsui N.D."/>
            <person name="Viljakainen L."/>
            <person name="Wissler L."/>
            <person name="Yandell M.D."/>
            <person name="Zimmer F."/>
            <person name="Taylor J."/>
            <person name="Slater S.C."/>
            <person name="Clifton S.W."/>
            <person name="Warren W.C."/>
            <person name="Elsik C.G."/>
            <person name="Smith C.D."/>
            <person name="Weinstock G.M."/>
            <person name="Gerardo N.M."/>
            <person name="Currie C.R."/>
        </authorList>
    </citation>
    <scope>NUCLEOTIDE SEQUENCE [LARGE SCALE GENOMIC DNA]</scope>
</reference>
<dbReference type="FunCoup" id="A0A158NH88">
    <property type="interactions" value="393"/>
</dbReference>
<evidence type="ECO:0000256" key="3">
    <source>
        <dbReference type="ARBA" id="ARBA00022701"/>
    </source>
</evidence>
<dbReference type="InterPro" id="IPR032405">
    <property type="entry name" value="Kinesin_assoc"/>
</dbReference>
<feature type="region of interest" description="Disordered" evidence="11">
    <location>
        <begin position="1371"/>
        <end position="1420"/>
    </location>
</feature>
<reference evidence="14" key="2">
    <citation type="submission" date="2016-04" db="UniProtKB">
        <authorList>
            <consortium name="EnsemblMetazoa"/>
        </authorList>
    </citation>
    <scope>IDENTIFICATION</scope>
</reference>
<dbReference type="Gene3D" id="2.30.30.190">
    <property type="entry name" value="CAP Gly-rich-like domain"/>
    <property type="match status" value="1"/>
</dbReference>
<feature type="region of interest" description="Disordered" evidence="11">
    <location>
        <begin position="1226"/>
        <end position="1249"/>
    </location>
</feature>
<evidence type="ECO:0000256" key="10">
    <source>
        <dbReference type="SAM" id="Coils"/>
    </source>
</evidence>
<dbReference type="InterPro" id="IPR000253">
    <property type="entry name" value="FHA_dom"/>
</dbReference>
<dbReference type="Pfam" id="PF16183">
    <property type="entry name" value="Kinesin_assoc"/>
    <property type="match status" value="1"/>
</dbReference>
<dbReference type="FunFam" id="2.60.200.20:FF:000002">
    <property type="entry name" value="Kinesin family member 13A"/>
    <property type="match status" value="1"/>
</dbReference>
<dbReference type="KEGG" id="acep:105619996"/>
<name>A0A158NH88_ATTCE</name>
<dbReference type="SUPFAM" id="SSF74924">
    <property type="entry name" value="Cap-Gly domain"/>
    <property type="match status" value="1"/>
</dbReference>
<dbReference type="EMBL" id="ADTU01015291">
    <property type="status" value="NOT_ANNOTATED_CDS"/>
    <property type="molecule type" value="Genomic_DNA"/>
</dbReference>
<evidence type="ECO:0000256" key="6">
    <source>
        <dbReference type="ARBA" id="ARBA00023054"/>
    </source>
</evidence>
<comment type="caution">
    <text evidence="9">Lacks conserved residue(s) required for the propagation of feature annotation.</text>
</comment>
<feature type="region of interest" description="Disordered" evidence="11">
    <location>
        <begin position="1168"/>
        <end position="1211"/>
    </location>
</feature>
<keyword evidence="4" id="KW-0547">Nucleotide-binding</keyword>
<dbReference type="CDD" id="cd22706">
    <property type="entry name" value="FHA_KIF13"/>
    <property type="match status" value="1"/>
</dbReference>
<dbReference type="InterPro" id="IPR036961">
    <property type="entry name" value="Kinesin_motor_dom_sf"/>
</dbReference>
<keyword evidence="7" id="KW-0505">Motor protein</keyword>
<proteinExistence type="inferred from homology"/>
<dbReference type="EnsemblMetazoa" id="XM_012201506.1">
    <property type="protein sequence ID" value="XP_012056896.1"/>
    <property type="gene ID" value="LOC105619996"/>
</dbReference>
<dbReference type="EMBL" id="ADTU01015290">
    <property type="status" value="NOT_ANNOTATED_CDS"/>
    <property type="molecule type" value="Genomic_DNA"/>
</dbReference>
<dbReference type="GO" id="GO:0003777">
    <property type="term" value="F:microtubule motor activity"/>
    <property type="evidence" value="ECO:0007669"/>
    <property type="project" value="InterPro"/>
</dbReference>
<dbReference type="Gene3D" id="2.60.200.20">
    <property type="match status" value="1"/>
</dbReference>
<feature type="domain" description="CAP-Gly" evidence="13">
    <location>
        <begin position="1505"/>
        <end position="1547"/>
    </location>
</feature>
<comment type="subcellular location">
    <subcellularLocation>
        <location evidence="1">Cytoplasm</location>
        <location evidence="1">Cytoskeleton</location>
    </subcellularLocation>
</comment>
<gene>
    <name evidence="14" type="primary">105619996</name>
</gene>
<dbReference type="InParanoid" id="A0A158NH88"/>
<dbReference type="EMBL" id="ADTU01015287">
    <property type="status" value="NOT_ANNOTATED_CDS"/>
    <property type="molecule type" value="Genomic_DNA"/>
</dbReference>
<dbReference type="SMART" id="SM01052">
    <property type="entry name" value="CAP_GLY"/>
    <property type="match status" value="1"/>
</dbReference>
<sequence>MATDKIKVAVRVRPFNRRELELCTQCVVEMTEQQTILQHPTTMDKIDRSLTTLGLVISKLADQNSGSNKKKDNFVPYRDSVLTWLLKDNLGGNSKTVMVATISPAADNYEETLSTLRYADRAKRIVNHAVVNEDPNARIIRELRQEVETLKEMLLHATGSIVGQQRTDITEKLSESERLMKEMSQTWEEKLVKTERLQHERQQALEKMGISVQASGIQVEKSKYYLVNLNDDPSLNELLVYYLKERTLVGGRSAKREQDIQLHGLGILPEHCVITIEESGLYMTPLNGARCFVNGTQVVNKTLLQHGDRIVWGNHHFFRVNCPRSATGAPINSEPQTPAQNIDYNFAREELMLNELSNDPIQRAIARLEKQHEEDKQVALEKQRQEYERQFQQLRNILSPSTPYSPYVPYDPLRGSQSGKLPACTPTTQMRVEKWAQERDEMFKRSLGQLKTDILKANALVQEANVLAEEMGKQTKFSVTLQIPPNNLSPNRKRGAFVSEPAILVKRTNMGSQVWSMEKLENKLVDMRDMYEERKDPHNCQRLPAVKDEVPGKTQDPFYESQENHNLIGVANIFLEVLFHDVRLDYHTPIISQQGEVAGRLQVEISRISGQFPQDRICEAASESSADSTSSEAEDYSGGSSHITCRVTIKQATGLPLSLSHFVFCQYMFWNHPEPIVVPPMINAELPNSNCITGQRDSLTFKFDDTKDFTVPITEEFMEHAAEGALSIEVWGHRSAGFSRSKPGWEVEQQQLAKARSLADRWSELTRKIELWVEIQELNEQGEYSPVEVAVKQDTCTGGIYQLRQGQQRRIQVRVKPVQNSGTLPIICQSILNIAVGSVSVRNRLQIPLDSYQDEDLSILRDKWSDALMRRRQYLDQQIQKLINKQDKTEQDMEREQSLVDQWVSLTEERNAVLVPAAGSGIPGAPADWTPPAGMEPHIPVLFLDLNADDLSTHQSGEEVSVTGLNSILPKEHGNKFYNLPIIRHLEKDVCAIAAWDSSIHDNVHLNRVTDTANERVFLILKTTVRLSHPAPMDLVLRKRLALNIYKRQSITDRIFKRIVRNDCLTQTGVTYEVVSNIPKASEELEDRESLAQIAASGEDNSLCDGETYIEKYTRGVSAVESILTLDRLRQSVAIKEFSSCIINFLLIVASPNMVSSKLGPRMTTLHEETSNMGNQACTPINDDDEEKSDADYSEYEAYQAPPKSVKPLTSSRTLDSLVELQSTKINTPSMSSSGYGSQAVSTTNLTSEDSISIKSISVDETPDLEYRNLLDSKKSEKMDSSLVEETPEEYLSEVNSTLDNLNISQSTRTEEHIKRNLEEIGTYIDTDIDSPVSSTRSESETNSNMFHVETQRKSTPNQILSDRKNEMEISQMSNSGDDSPMEGTSIVHTKLPPGKVVRRRKTSNGSGRPTSSQHRASFPMVRPQLSESKAAVHLEQTLQPMPYENGDNSSSERIDADDISDKSSAFGSRHDLTRVETPLPDWIVVGESVLVRPYSYSGVIAYVGPTEFASGIWIGVELDAPTGKNDGAVNGHRYFTCRPKCGIFVKMDKLIQDRRGRALRNYTKQESTPAPSTSMRRSISKGEGLHSLHRSRSRGEGLSTTGTRSFPRGK</sequence>
<dbReference type="Pfam" id="PF00225">
    <property type="entry name" value="Kinesin"/>
    <property type="match status" value="1"/>
</dbReference>
<evidence type="ECO:0000256" key="4">
    <source>
        <dbReference type="ARBA" id="ARBA00022741"/>
    </source>
</evidence>
<dbReference type="InterPro" id="IPR008984">
    <property type="entry name" value="SMAD_FHA_dom_sf"/>
</dbReference>
<dbReference type="GO" id="GO:0005524">
    <property type="term" value="F:ATP binding"/>
    <property type="evidence" value="ECO:0007669"/>
    <property type="project" value="UniProtKB-KW"/>
</dbReference>
<evidence type="ECO:0000256" key="9">
    <source>
        <dbReference type="PROSITE-ProRule" id="PRU00283"/>
    </source>
</evidence>
<feature type="compositionally biased region" description="Low complexity" evidence="11">
    <location>
        <begin position="619"/>
        <end position="631"/>
    </location>
</feature>
<keyword evidence="2" id="KW-0963">Cytoplasm</keyword>
<dbReference type="InterPro" id="IPR027417">
    <property type="entry name" value="P-loop_NTPase"/>
</dbReference>
<dbReference type="GO" id="GO:0007018">
    <property type="term" value="P:microtubule-based movement"/>
    <property type="evidence" value="ECO:0007669"/>
    <property type="project" value="InterPro"/>
</dbReference>
<dbReference type="EMBL" id="ADTU01015286">
    <property type="status" value="NOT_ANNOTATED_CDS"/>
    <property type="molecule type" value="Genomic_DNA"/>
</dbReference>
<dbReference type="Pfam" id="PF01302">
    <property type="entry name" value="CAP_GLY"/>
    <property type="match status" value="1"/>
</dbReference>
<dbReference type="eggNOG" id="KOG0241">
    <property type="taxonomic scope" value="Eukaryota"/>
</dbReference>
<evidence type="ECO:0000256" key="5">
    <source>
        <dbReference type="ARBA" id="ARBA00022840"/>
    </source>
</evidence>
<keyword evidence="6 10" id="KW-0175">Coiled coil</keyword>
<feature type="domain" description="Kinesin motor" evidence="12">
    <location>
        <begin position="1"/>
        <end position="125"/>
    </location>
</feature>
<dbReference type="EMBL" id="ADTU01015288">
    <property type="status" value="NOT_ANNOTATED_CDS"/>
    <property type="molecule type" value="Genomic_DNA"/>
</dbReference>
<feature type="region of interest" description="Disordered" evidence="11">
    <location>
        <begin position="1558"/>
        <end position="1611"/>
    </location>
</feature>
<feature type="compositionally biased region" description="Polar residues" evidence="11">
    <location>
        <begin position="1404"/>
        <end position="1416"/>
    </location>
</feature>
<feature type="region of interest" description="Disordered" evidence="11">
    <location>
        <begin position="619"/>
        <end position="639"/>
    </location>
</feature>
<dbReference type="GO" id="GO:0005874">
    <property type="term" value="C:microtubule"/>
    <property type="evidence" value="ECO:0007669"/>
    <property type="project" value="UniProtKB-KW"/>
</dbReference>
<evidence type="ECO:0000256" key="11">
    <source>
        <dbReference type="SAM" id="MobiDB-lite"/>
    </source>
</evidence>
<evidence type="ECO:0000256" key="2">
    <source>
        <dbReference type="ARBA" id="ARBA00022490"/>
    </source>
</evidence>
<evidence type="ECO:0000256" key="1">
    <source>
        <dbReference type="ARBA" id="ARBA00004245"/>
    </source>
</evidence>
<evidence type="ECO:0008006" key="16">
    <source>
        <dbReference type="Google" id="ProtNLM"/>
    </source>
</evidence>
<dbReference type="Pfam" id="PF12473">
    <property type="entry name" value="DUF3694"/>
    <property type="match status" value="2"/>
</dbReference>